<dbReference type="RefSeq" id="WP_140839809.1">
    <property type="nucleotide sequence ID" value="NZ_RCZI01000002.1"/>
</dbReference>
<evidence type="ECO:0000313" key="1">
    <source>
        <dbReference type="EMBL" id="TPG28376.1"/>
    </source>
</evidence>
<sequence length="163" mass="18222">MQDADLDIDLDYAPDALAVQVSELLIATPDMSDPLIHRAVHQVLKLLREQQHLDAAFACEVRDGRRIFRRFSPGERAQLIDEREHPLELAFCKQVVRATAKVGCYLSAPMVLNDGRVYGTFYAFSFGTESPARLSELRKLEMAAQLAARMVEERAPAPSVHSA</sequence>
<evidence type="ECO:0008006" key="3">
    <source>
        <dbReference type="Google" id="ProtNLM"/>
    </source>
</evidence>
<dbReference type="Proteomes" id="UP000319212">
    <property type="component" value="Unassembled WGS sequence"/>
</dbReference>
<reference evidence="1 2" key="1">
    <citation type="journal article" date="2019" name="Environ. Microbiol.">
        <title>Species interactions and distinct microbial communities in high Arctic permafrost affected cryosols are associated with the CH4 and CO2 gas fluxes.</title>
        <authorList>
            <person name="Altshuler I."/>
            <person name="Hamel J."/>
            <person name="Turney S."/>
            <person name="Magnuson E."/>
            <person name="Levesque R."/>
            <person name="Greer C."/>
            <person name="Whyte L.G."/>
        </authorList>
    </citation>
    <scope>NUCLEOTIDE SEQUENCE [LARGE SCALE GENOMIC DNA]</scope>
    <source>
        <strain evidence="1 2">S06.C</strain>
    </source>
</reference>
<accession>A0A502DVX3</accession>
<dbReference type="OrthoDB" id="9813903at2"/>
<gene>
    <name evidence="1" type="ORF">EAH82_06060</name>
</gene>
<comment type="caution">
    <text evidence="1">The sequence shown here is derived from an EMBL/GenBank/DDBJ whole genome shotgun (WGS) entry which is preliminary data.</text>
</comment>
<dbReference type="EMBL" id="RCZI01000002">
    <property type="protein sequence ID" value="TPG28376.1"/>
    <property type="molecule type" value="Genomic_DNA"/>
</dbReference>
<evidence type="ECO:0000313" key="2">
    <source>
        <dbReference type="Proteomes" id="UP000319212"/>
    </source>
</evidence>
<proteinExistence type="predicted"/>
<protein>
    <recommendedName>
        <fullName evidence="3">GAF domain-containing protein</fullName>
    </recommendedName>
</protein>
<name>A0A502DVX3_9BURK</name>
<dbReference type="SUPFAM" id="SSF55781">
    <property type="entry name" value="GAF domain-like"/>
    <property type="match status" value="1"/>
</dbReference>
<organism evidence="1 2">
    <name type="scientific">Variovorax guangxiensis</name>
    <dbReference type="NCBI Taxonomy" id="1775474"/>
    <lineage>
        <taxon>Bacteria</taxon>
        <taxon>Pseudomonadati</taxon>
        <taxon>Pseudomonadota</taxon>
        <taxon>Betaproteobacteria</taxon>
        <taxon>Burkholderiales</taxon>
        <taxon>Comamonadaceae</taxon>
        <taxon>Variovorax</taxon>
    </lineage>
</organism>
<dbReference type="AlphaFoldDB" id="A0A502DVX3"/>